<dbReference type="EMBL" id="CP021255">
    <property type="protein sequence ID" value="AVD70163.1"/>
    <property type="molecule type" value="Genomic_DNA"/>
</dbReference>
<keyword evidence="2" id="KW-1185">Reference proteome</keyword>
<proteinExistence type="predicted"/>
<protein>
    <submittedName>
        <fullName evidence="1">Uncharacterized protein</fullName>
    </submittedName>
</protein>
<organism evidence="1 2">
    <name type="scientific">Desulfobulbus oralis</name>
    <dbReference type="NCBI Taxonomy" id="1986146"/>
    <lineage>
        <taxon>Bacteria</taxon>
        <taxon>Pseudomonadati</taxon>
        <taxon>Thermodesulfobacteriota</taxon>
        <taxon>Desulfobulbia</taxon>
        <taxon>Desulfobulbales</taxon>
        <taxon>Desulfobulbaceae</taxon>
        <taxon>Desulfobulbus</taxon>
    </lineage>
</organism>
<dbReference type="KEGG" id="deo:CAY53_00590"/>
<evidence type="ECO:0000313" key="1">
    <source>
        <dbReference type="EMBL" id="AVD70163.1"/>
    </source>
</evidence>
<sequence length="229" mass="26240">MPFLERHMREANDVKSLLRDIRRAMDYAVPEAQRAGADDLVDQYRDDRLALMLLREFYSFLPEAAEDWAREILRIDRRQGIFLLALASGSGRYVYLVSDEGVEFHGDVKDGCLTDELLDFFGYESVDDFVRKATGELPNYEALNQDEELCPVCHAASGEYHELGCVVEICPWCGGQLVHCSCRHDQLGVDSIETEAQLLEFEAILEERGRIPYSPEQRPSFLQHESEEE</sequence>
<evidence type="ECO:0000313" key="2">
    <source>
        <dbReference type="Proteomes" id="UP000239867"/>
    </source>
</evidence>
<name>A0A2L1GKG0_9BACT</name>
<gene>
    <name evidence="1" type="ORF">CAY53_00590</name>
</gene>
<dbReference type="AlphaFoldDB" id="A0A2L1GKG0"/>
<dbReference type="Proteomes" id="UP000239867">
    <property type="component" value="Chromosome"/>
</dbReference>
<reference evidence="1 2" key="1">
    <citation type="journal article" date="2018" name="MBio">
        <title>Insights into the evolution of host association through the isolation and characterization of a novel human periodontal pathobiont, Desulfobulbus oralis.</title>
        <authorList>
            <person name="Cross K.L."/>
            <person name="Chirania P."/>
            <person name="Xiong W."/>
            <person name="Beall C.J."/>
            <person name="Elkins J.G."/>
            <person name="Giannone R.J."/>
            <person name="Griffen A.L."/>
            <person name="Guss A.M."/>
            <person name="Hettich R.L."/>
            <person name="Joshi S.S."/>
            <person name="Mokrzan E.M."/>
            <person name="Martin R.K."/>
            <person name="Zhulin I.B."/>
            <person name="Leys E.J."/>
            <person name="Podar M."/>
        </authorList>
    </citation>
    <scope>NUCLEOTIDE SEQUENCE [LARGE SCALE GENOMIC DNA]</scope>
    <source>
        <strain evidence="1 2">ORNL</strain>
    </source>
</reference>
<accession>A0A2L1GKG0</accession>